<keyword evidence="1" id="KW-1133">Transmembrane helix</keyword>
<accession>A0A316GJ96</accession>
<reference evidence="2 3" key="1">
    <citation type="submission" date="2018-05" db="EMBL/GenBank/DDBJ databases">
        <title>Genomic Encyclopedia of Type Strains, Phase IV (KMG-IV): sequencing the most valuable type-strain genomes for metagenomic binning, comparative biology and taxonomic classification.</title>
        <authorList>
            <person name="Goeker M."/>
        </authorList>
    </citation>
    <scope>NUCLEOTIDE SEQUENCE [LARGE SCALE GENOMIC DNA]</scope>
    <source>
        <strain evidence="2 3">DSM 16097</strain>
    </source>
</reference>
<dbReference type="InterPro" id="IPR025961">
    <property type="entry name" value="Metal_resist"/>
</dbReference>
<dbReference type="EMBL" id="QGGW01000004">
    <property type="protein sequence ID" value="PWK60675.1"/>
    <property type="molecule type" value="Genomic_DNA"/>
</dbReference>
<dbReference type="Pfam" id="PF13801">
    <property type="entry name" value="Metal_resist"/>
    <property type="match status" value="1"/>
</dbReference>
<dbReference type="RefSeq" id="WP_170119057.1">
    <property type="nucleotide sequence ID" value="NZ_QGGW01000004.1"/>
</dbReference>
<sequence length="165" mass="17163">MSDPTEGQGRPRTPGRGVKIALGLSLAVNLLILGLVGGALLAVGPGRSGGDDPRLRTLGLGPFAIALSREDRAAVTDRIDRDALRAERRALGRSLVQLRDAIVAEPFDRAAAEAALEGSRSAAAGLQGLGHAALLDQVETMSAAERADLAGRLSRALRRMGGRDR</sequence>
<organism evidence="2 3">
    <name type="scientific">Roseicyclus mahoneyensis</name>
    <dbReference type="NCBI Taxonomy" id="164332"/>
    <lineage>
        <taxon>Bacteria</taxon>
        <taxon>Pseudomonadati</taxon>
        <taxon>Pseudomonadota</taxon>
        <taxon>Alphaproteobacteria</taxon>
        <taxon>Rhodobacterales</taxon>
        <taxon>Roseobacteraceae</taxon>
        <taxon>Roseicyclus</taxon>
    </lineage>
</organism>
<name>A0A316GJ96_9RHOB</name>
<keyword evidence="1" id="KW-0472">Membrane</keyword>
<protein>
    <submittedName>
        <fullName evidence="2">Heavy-metal resistance protein</fullName>
    </submittedName>
</protein>
<gene>
    <name evidence="2" type="ORF">C7455_104313</name>
</gene>
<keyword evidence="3" id="KW-1185">Reference proteome</keyword>
<dbReference type="AlphaFoldDB" id="A0A316GJ96"/>
<keyword evidence="1" id="KW-0812">Transmembrane</keyword>
<feature type="transmembrane region" description="Helical" evidence="1">
    <location>
        <begin position="20"/>
        <end position="44"/>
    </location>
</feature>
<evidence type="ECO:0000313" key="3">
    <source>
        <dbReference type="Proteomes" id="UP000245708"/>
    </source>
</evidence>
<comment type="caution">
    <text evidence="2">The sequence shown here is derived from an EMBL/GenBank/DDBJ whole genome shotgun (WGS) entry which is preliminary data.</text>
</comment>
<evidence type="ECO:0000256" key="1">
    <source>
        <dbReference type="SAM" id="Phobius"/>
    </source>
</evidence>
<dbReference type="Proteomes" id="UP000245708">
    <property type="component" value="Unassembled WGS sequence"/>
</dbReference>
<evidence type="ECO:0000313" key="2">
    <source>
        <dbReference type="EMBL" id="PWK60675.1"/>
    </source>
</evidence>
<proteinExistence type="predicted"/>